<evidence type="ECO:0000313" key="3">
    <source>
        <dbReference type="Proteomes" id="UP000483286"/>
    </source>
</evidence>
<reference evidence="2 3" key="1">
    <citation type="submission" date="2019-12" db="EMBL/GenBank/DDBJ databases">
        <title>Deinococcus sp. HMF7620 Genome sequencing and assembly.</title>
        <authorList>
            <person name="Kang H."/>
            <person name="Kim H."/>
            <person name="Joh K."/>
        </authorList>
    </citation>
    <scope>NUCLEOTIDE SEQUENCE [LARGE SCALE GENOMIC DNA]</scope>
    <source>
        <strain evidence="2 3">HMF7620</strain>
    </source>
</reference>
<name>A0A7C9I2P9_9DEIO</name>
<feature type="region of interest" description="Disordered" evidence="1">
    <location>
        <begin position="22"/>
        <end position="42"/>
    </location>
</feature>
<accession>A0A7C9I2P9</accession>
<organism evidence="2 3">
    <name type="scientific">Deinococcus arboris</name>
    <dbReference type="NCBI Taxonomy" id="2682977"/>
    <lineage>
        <taxon>Bacteria</taxon>
        <taxon>Thermotogati</taxon>
        <taxon>Deinococcota</taxon>
        <taxon>Deinococci</taxon>
        <taxon>Deinococcales</taxon>
        <taxon>Deinococcaceae</taxon>
        <taxon>Deinococcus</taxon>
    </lineage>
</organism>
<protein>
    <submittedName>
        <fullName evidence="2">Uncharacterized protein</fullName>
    </submittedName>
</protein>
<comment type="caution">
    <text evidence="2">The sequence shown here is derived from an EMBL/GenBank/DDBJ whole genome shotgun (WGS) entry which is preliminary data.</text>
</comment>
<keyword evidence="3" id="KW-1185">Reference proteome</keyword>
<dbReference type="RefSeq" id="WP_157458763.1">
    <property type="nucleotide sequence ID" value="NZ_WQLB01000008.1"/>
</dbReference>
<dbReference type="AlphaFoldDB" id="A0A7C9I2P9"/>
<dbReference type="EMBL" id="WQLB01000008">
    <property type="protein sequence ID" value="MVN86711.1"/>
    <property type="molecule type" value="Genomic_DNA"/>
</dbReference>
<dbReference type="Proteomes" id="UP000483286">
    <property type="component" value="Unassembled WGS sequence"/>
</dbReference>
<gene>
    <name evidence="2" type="ORF">GO986_08035</name>
</gene>
<sequence>MKSSPARRGLFLSWMPEAGRHTPFNPHSIPAPGPRVPTLGTRMNSGWRRVSWAA</sequence>
<evidence type="ECO:0000313" key="2">
    <source>
        <dbReference type="EMBL" id="MVN86711.1"/>
    </source>
</evidence>
<proteinExistence type="predicted"/>
<evidence type="ECO:0000256" key="1">
    <source>
        <dbReference type="SAM" id="MobiDB-lite"/>
    </source>
</evidence>